<organism evidence="7 8">
    <name type="scientific">Kitasatospora nipponensis</name>
    <dbReference type="NCBI Taxonomy" id="258049"/>
    <lineage>
        <taxon>Bacteria</taxon>
        <taxon>Bacillati</taxon>
        <taxon>Actinomycetota</taxon>
        <taxon>Actinomycetes</taxon>
        <taxon>Kitasatosporales</taxon>
        <taxon>Streptomycetaceae</taxon>
        <taxon>Kitasatospora</taxon>
    </lineage>
</organism>
<evidence type="ECO:0000313" key="8">
    <source>
        <dbReference type="Proteomes" id="UP001500037"/>
    </source>
</evidence>
<feature type="domain" description="Nudix hydrolase" evidence="6">
    <location>
        <begin position="1"/>
        <end position="154"/>
    </location>
</feature>
<comment type="cofactor">
    <cofactor evidence="1">
        <name>Mg(2+)</name>
        <dbReference type="ChEBI" id="CHEBI:18420"/>
    </cofactor>
</comment>
<evidence type="ECO:0000313" key="7">
    <source>
        <dbReference type="EMBL" id="GAA1239514.1"/>
    </source>
</evidence>
<dbReference type="PANTHER" id="PTHR43046">
    <property type="entry name" value="GDP-MANNOSE MANNOSYL HYDROLASE"/>
    <property type="match status" value="1"/>
</dbReference>
<dbReference type="Gene3D" id="3.90.79.10">
    <property type="entry name" value="Nucleoside Triphosphate Pyrophosphohydrolase"/>
    <property type="match status" value="1"/>
</dbReference>
<dbReference type="PROSITE" id="PS00893">
    <property type="entry name" value="NUDIX_BOX"/>
    <property type="match status" value="1"/>
</dbReference>
<evidence type="ECO:0000256" key="4">
    <source>
        <dbReference type="ARBA" id="ARBA00022842"/>
    </source>
</evidence>
<dbReference type="Proteomes" id="UP001500037">
    <property type="component" value="Unassembled WGS sequence"/>
</dbReference>
<keyword evidence="4" id="KW-0460">Magnesium</keyword>
<comment type="caution">
    <text evidence="7">The sequence shown here is derived from an EMBL/GenBank/DDBJ whole genome shotgun (WGS) entry which is preliminary data.</text>
</comment>
<keyword evidence="3 5" id="KW-0378">Hydrolase</keyword>
<reference evidence="8" key="1">
    <citation type="journal article" date="2019" name="Int. J. Syst. Evol. Microbiol.">
        <title>The Global Catalogue of Microorganisms (GCM) 10K type strain sequencing project: providing services to taxonomists for standard genome sequencing and annotation.</title>
        <authorList>
            <consortium name="The Broad Institute Genomics Platform"/>
            <consortium name="The Broad Institute Genome Sequencing Center for Infectious Disease"/>
            <person name="Wu L."/>
            <person name="Ma J."/>
        </authorList>
    </citation>
    <scope>NUCLEOTIDE SEQUENCE [LARGE SCALE GENOMIC DNA]</scope>
    <source>
        <strain evidence="8">JCM 13004</strain>
    </source>
</reference>
<evidence type="ECO:0000256" key="5">
    <source>
        <dbReference type="RuleBase" id="RU003476"/>
    </source>
</evidence>
<accession>A0ABP4GYF9</accession>
<evidence type="ECO:0000256" key="3">
    <source>
        <dbReference type="ARBA" id="ARBA00022801"/>
    </source>
</evidence>
<name>A0ABP4GYF9_9ACTN</name>
<dbReference type="Pfam" id="PF00293">
    <property type="entry name" value="NUDIX"/>
    <property type="match status" value="1"/>
</dbReference>
<dbReference type="PANTHER" id="PTHR43046:SF12">
    <property type="entry name" value="GDP-MANNOSE MANNOSYL HYDROLASE"/>
    <property type="match status" value="1"/>
</dbReference>
<evidence type="ECO:0000256" key="1">
    <source>
        <dbReference type="ARBA" id="ARBA00001946"/>
    </source>
</evidence>
<protein>
    <submittedName>
        <fullName evidence="7">NUDIX hydrolase</fullName>
    </submittedName>
</protein>
<dbReference type="InterPro" id="IPR020084">
    <property type="entry name" value="NUDIX_hydrolase_CS"/>
</dbReference>
<gene>
    <name evidence="7" type="ORF">GCM10009665_32700</name>
</gene>
<dbReference type="EMBL" id="BAAALF010000049">
    <property type="protein sequence ID" value="GAA1239514.1"/>
    <property type="molecule type" value="Genomic_DNA"/>
</dbReference>
<comment type="similarity">
    <text evidence="2 5">Belongs to the Nudix hydrolase family.</text>
</comment>
<proteinExistence type="inferred from homology"/>
<dbReference type="InterPro" id="IPR020476">
    <property type="entry name" value="Nudix_hydrolase"/>
</dbReference>
<dbReference type="CDD" id="cd04685">
    <property type="entry name" value="NUDIX_Hydrolase"/>
    <property type="match status" value="1"/>
</dbReference>
<evidence type="ECO:0000256" key="2">
    <source>
        <dbReference type="ARBA" id="ARBA00005582"/>
    </source>
</evidence>
<dbReference type="InterPro" id="IPR015797">
    <property type="entry name" value="NUDIX_hydrolase-like_dom_sf"/>
</dbReference>
<evidence type="ECO:0000259" key="6">
    <source>
        <dbReference type="PROSITE" id="PS51462"/>
    </source>
</evidence>
<dbReference type="SUPFAM" id="SSF55811">
    <property type="entry name" value="Nudix"/>
    <property type="match status" value="1"/>
</dbReference>
<dbReference type="PROSITE" id="PS51462">
    <property type="entry name" value="NUDIX"/>
    <property type="match status" value="1"/>
</dbReference>
<sequence length="164" mass="18540">MSTMVVRERKAARVLLLDRSDRLLLFRGFDPAEPERTWWVAPGGGLDPGEDPRQAALRELREETGLTEAEVELGPVVAENLAVFSFDGRHYEQQQWFYLARTVRDRTHLDSSGCEPGERDQLTEARWWSVAELRGTTEQLYPQGLADLVAGLLKDGPPVLPVRL</sequence>
<dbReference type="PRINTS" id="PR00502">
    <property type="entry name" value="NUDIXFAMILY"/>
</dbReference>
<keyword evidence="8" id="KW-1185">Reference proteome</keyword>
<dbReference type="GO" id="GO:0016787">
    <property type="term" value="F:hydrolase activity"/>
    <property type="evidence" value="ECO:0007669"/>
    <property type="project" value="UniProtKB-KW"/>
</dbReference>
<dbReference type="InterPro" id="IPR000086">
    <property type="entry name" value="NUDIX_hydrolase_dom"/>
</dbReference>